<sequence length="122" mass="13437">MVTMFIDTLPSPYHDKVMGNVASNFADLVAVGFAKKPNQEKKKGKANAVLVELVLPQGRGKPPPPYPTQIYLKRLKPPVTYMNPPPPTAPYLPTFLPPYVPPYHPIGDIGMTTSSNNRRPAQ</sequence>
<reference evidence="1" key="1">
    <citation type="submission" date="2018-05" db="EMBL/GenBank/DDBJ databases">
        <title>Draft genome of Mucuna pruriens seed.</title>
        <authorList>
            <person name="Nnadi N.E."/>
            <person name="Vos R."/>
            <person name="Hasami M.H."/>
            <person name="Devisetty U.K."/>
            <person name="Aguiy J.C."/>
        </authorList>
    </citation>
    <scope>NUCLEOTIDE SEQUENCE [LARGE SCALE GENOMIC DNA]</scope>
    <source>
        <strain evidence="1">JCA_2017</strain>
    </source>
</reference>
<name>A0A371ENB9_MUCPR</name>
<keyword evidence="2" id="KW-1185">Reference proteome</keyword>
<proteinExistence type="predicted"/>
<evidence type="ECO:0000313" key="2">
    <source>
        <dbReference type="Proteomes" id="UP000257109"/>
    </source>
</evidence>
<feature type="non-terminal residue" evidence="1">
    <location>
        <position position="1"/>
    </location>
</feature>
<dbReference type="Proteomes" id="UP000257109">
    <property type="component" value="Unassembled WGS sequence"/>
</dbReference>
<comment type="caution">
    <text evidence="1">The sequence shown here is derived from an EMBL/GenBank/DDBJ whole genome shotgun (WGS) entry which is preliminary data.</text>
</comment>
<organism evidence="1 2">
    <name type="scientific">Mucuna pruriens</name>
    <name type="common">Velvet bean</name>
    <name type="synonym">Dolichos pruriens</name>
    <dbReference type="NCBI Taxonomy" id="157652"/>
    <lineage>
        <taxon>Eukaryota</taxon>
        <taxon>Viridiplantae</taxon>
        <taxon>Streptophyta</taxon>
        <taxon>Embryophyta</taxon>
        <taxon>Tracheophyta</taxon>
        <taxon>Spermatophyta</taxon>
        <taxon>Magnoliopsida</taxon>
        <taxon>eudicotyledons</taxon>
        <taxon>Gunneridae</taxon>
        <taxon>Pentapetalae</taxon>
        <taxon>rosids</taxon>
        <taxon>fabids</taxon>
        <taxon>Fabales</taxon>
        <taxon>Fabaceae</taxon>
        <taxon>Papilionoideae</taxon>
        <taxon>50 kb inversion clade</taxon>
        <taxon>NPAAA clade</taxon>
        <taxon>indigoferoid/millettioid clade</taxon>
        <taxon>Phaseoleae</taxon>
        <taxon>Mucuna</taxon>
    </lineage>
</organism>
<accession>A0A371ENB9</accession>
<dbReference type="AlphaFoldDB" id="A0A371ENB9"/>
<evidence type="ECO:0000313" key="1">
    <source>
        <dbReference type="EMBL" id="RDX67540.1"/>
    </source>
</evidence>
<protein>
    <submittedName>
        <fullName evidence="1">Uncharacterized protein</fullName>
    </submittedName>
</protein>
<dbReference type="EMBL" id="QJKJ01012944">
    <property type="protein sequence ID" value="RDX67540.1"/>
    <property type="molecule type" value="Genomic_DNA"/>
</dbReference>
<gene>
    <name evidence="1" type="ORF">CR513_53573</name>
</gene>